<evidence type="ECO:0000313" key="2">
    <source>
        <dbReference type="Proteomes" id="UP000237000"/>
    </source>
</evidence>
<evidence type="ECO:0000313" key="1">
    <source>
        <dbReference type="EMBL" id="PON52025.1"/>
    </source>
</evidence>
<sequence length="48" mass="5283">MSCEESRSADELPGLRWVPLVDRGVSLQAGLPTAVGLYMYNLIWAIGF</sequence>
<comment type="caution">
    <text evidence="1">The sequence shown here is derived from an EMBL/GenBank/DDBJ whole genome shotgun (WGS) entry which is preliminary data.</text>
</comment>
<name>A0A2P5BTD6_TREOI</name>
<keyword evidence="2" id="KW-1185">Reference proteome</keyword>
<accession>A0A2P5BTD6</accession>
<dbReference type="InParanoid" id="A0A2P5BTD6"/>
<gene>
    <name evidence="1" type="ORF">TorRG33x02_309590</name>
</gene>
<dbReference type="AlphaFoldDB" id="A0A2P5BTD6"/>
<reference evidence="2" key="1">
    <citation type="submission" date="2016-06" db="EMBL/GenBank/DDBJ databases">
        <title>Parallel loss of symbiosis genes in relatives of nitrogen-fixing non-legume Parasponia.</title>
        <authorList>
            <person name="Van Velzen R."/>
            <person name="Holmer R."/>
            <person name="Bu F."/>
            <person name="Rutten L."/>
            <person name="Van Zeijl A."/>
            <person name="Liu W."/>
            <person name="Santuari L."/>
            <person name="Cao Q."/>
            <person name="Sharma T."/>
            <person name="Shen D."/>
            <person name="Roswanjaya Y."/>
            <person name="Wardhani T."/>
            <person name="Kalhor M.S."/>
            <person name="Jansen J."/>
            <person name="Van den Hoogen J."/>
            <person name="Gungor B."/>
            <person name="Hartog M."/>
            <person name="Hontelez J."/>
            <person name="Verver J."/>
            <person name="Yang W.-C."/>
            <person name="Schijlen E."/>
            <person name="Repin R."/>
            <person name="Schilthuizen M."/>
            <person name="Schranz E."/>
            <person name="Heidstra R."/>
            <person name="Miyata K."/>
            <person name="Fedorova E."/>
            <person name="Kohlen W."/>
            <person name="Bisseling T."/>
            <person name="Smit S."/>
            <person name="Geurts R."/>
        </authorList>
    </citation>
    <scope>NUCLEOTIDE SEQUENCE [LARGE SCALE GENOMIC DNA]</scope>
    <source>
        <strain evidence="2">cv. RG33-2</strain>
    </source>
</reference>
<dbReference type="EMBL" id="JXTC01000465">
    <property type="protein sequence ID" value="PON52025.1"/>
    <property type="molecule type" value="Genomic_DNA"/>
</dbReference>
<proteinExistence type="predicted"/>
<dbReference type="Proteomes" id="UP000237000">
    <property type="component" value="Unassembled WGS sequence"/>
</dbReference>
<organism evidence="1 2">
    <name type="scientific">Trema orientale</name>
    <name type="common">Charcoal tree</name>
    <name type="synonym">Celtis orientalis</name>
    <dbReference type="NCBI Taxonomy" id="63057"/>
    <lineage>
        <taxon>Eukaryota</taxon>
        <taxon>Viridiplantae</taxon>
        <taxon>Streptophyta</taxon>
        <taxon>Embryophyta</taxon>
        <taxon>Tracheophyta</taxon>
        <taxon>Spermatophyta</taxon>
        <taxon>Magnoliopsida</taxon>
        <taxon>eudicotyledons</taxon>
        <taxon>Gunneridae</taxon>
        <taxon>Pentapetalae</taxon>
        <taxon>rosids</taxon>
        <taxon>fabids</taxon>
        <taxon>Rosales</taxon>
        <taxon>Cannabaceae</taxon>
        <taxon>Trema</taxon>
    </lineage>
</organism>
<protein>
    <submittedName>
        <fullName evidence="1">Uncharacterized protein</fullName>
    </submittedName>
</protein>